<feature type="region of interest" description="Disordered" evidence="5">
    <location>
        <begin position="417"/>
        <end position="491"/>
    </location>
</feature>
<evidence type="ECO:0000256" key="1">
    <source>
        <dbReference type="ARBA" id="ARBA00022737"/>
    </source>
</evidence>
<feature type="repeat" description="ANK" evidence="3">
    <location>
        <begin position="103"/>
        <end position="135"/>
    </location>
</feature>
<dbReference type="Gene3D" id="3.30.40.10">
    <property type="entry name" value="Zinc/RING finger domain, C3HC4 (zinc finger)"/>
    <property type="match status" value="1"/>
</dbReference>
<dbReference type="PANTHER" id="PTHR24171:SF10">
    <property type="entry name" value="ANKYRIN REPEAT DOMAIN-CONTAINING PROTEIN 29-LIKE"/>
    <property type="match status" value="1"/>
</dbReference>
<evidence type="ECO:0000259" key="6">
    <source>
        <dbReference type="PROSITE" id="PS51698"/>
    </source>
</evidence>
<feature type="region of interest" description="Disordered" evidence="5">
    <location>
        <begin position="372"/>
        <end position="396"/>
    </location>
</feature>
<name>A0AAW1NRB4_9CHLO</name>
<dbReference type="GO" id="GO:0016567">
    <property type="term" value="P:protein ubiquitination"/>
    <property type="evidence" value="ECO:0007669"/>
    <property type="project" value="InterPro"/>
</dbReference>
<dbReference type="PANTHER" id="PTHR24171">
    <property type="entry name" value="ANKYRIN REPEAT DOMAIN-CONTAINING PROTEIN 39-RELATED"/>
    <property type="match status" value="1"/>
</dbReference>
<dbReference type="Proteomes" id="UP001465755">
    <property type="component" value="Unassembled WGS sequence"/>
</dbReference>
<feature type="compositionally biased region" description="Low complexity" evidence="5">
    <location>
        <begin position="282"/>
        <end position="292"/>
    </location>
</feature>
<dbReference type="InterPro" id="IPR003613">
    <property type="entry name" value="Ubox_domain"/>
</dbReference>
<dbReference type="PRINTS" id="PR01415">
    <property type="entry name" value="ANKYRIN"/>
</dbReference>
<feature type="compositionally biased region" description="Polar residues" evidence="5">
    <location>
        <begin position="453"/>
        <end position="462"/>
    </location>
</feature>
<dbReference type="SMART" id="SM00504">
    <property type="entry name" value="Ubox"/>
    <property type="match status" value="1"/>
</dbReference>
<evidence type="ECO:0000313" key="7">
    <source>
        <dbReference type="EMBL" id="KAK9791598.1"/>
    </source>
</evidence>
<dbReference type="CDD" id="cd16655">
    <property type="entry name" value="RING-Ubox_WDSUB1-like"/>
    <property type="match status" value="1"/>
</dbReference>
<dbReference type="InterPro" id="IPR002110">
    <property type="entry name" value="Ankyrin_rpt"/>
</dbReference>
<dbReference type="Pfam" id="PF12796">
    <property type="entry name" value="Ank_2"/>
    <property type="match status" value="1"/>
</dbReference>
<feature type="compositionally biased region" description="Low complexity" evidence="5">
    <location>
        <begin position="259"/>
        <end position="269"/>
    </location>
</feature>
<dbReference type="Pfam" id="PF13637">
    <property type="entry name" value="Ank_4"/>
    <property type="match status" value="1"/>
</dbReference>
<accession>A0AAW1NRB4</accession>
<organism evidence="7 8">
    <name type="scientific">Symbiochloris irregularis</name>
    <dbReference type="NCBI Taxonomy" id="706552"/>
    <lineage>
        <taxon>Eukaryota</taxon>
        <taxon>Viridiplantae</taxon>
        <taxon>Chlorophyta</taxon>
        <taxon>core chlorophytes</taxon>
        <taxon>Trebouxiophyceae</taxon>
        <taxon>Trebouxiales</taxon>
        <taxon>Trebouxiaceae</taxon>
        <taxon>Symbiochloris</taxon>
    </lineage>
</organism>
<feature type="repeat" description="ANK" evidence="3">
    <location>
        <begin position="169"/>
        <end position="201"/>
    </location>
</feature>
<evidence type="ECO:0000313" key="8">
    <source>
        <dbReference type="Proteomes" id="UP001465755"/>
    </source>
</evidence>
<keyword evidence="4" id="KW-0175">Coiled coil</keyword>
<evidence type="ECO:0000256" key="4">
    <source>
        <dbReference type="SAM" id="Coils"/>
    </source>
</evidence>
<proteinExistence type="predicted"/>
<feature type="region of interest" description="Disordered" evidence="5">
    <location>
        <begin position="558"/>
        <end position="577"/>
    </location>
</feature>
<dbReference type="InterPro" id="IPR036770">
    <property type="entry name" value="Ankyrin_rpt-contain_sf"/>
</dbReference>
<feature type="repeat" description="ANK" evidence="3">
    <location>
        <begin position="136"/>
        <end position="168"/>
    </location>
</feature>
<dbReference type="InterPro" id="IPR013083">
    <property type="entry name" value="Znf_RING/FYVE/PHD"/>
</dbReference>
<feature type="compositionally biased region" description="Polar residues" evidence="5">
    <location>
        <begin position="227"/>
        <end position="239"/>
    </location>
</feature>
<protein>
    <recommendedName>
        <fullName evidence="6">U-box domain-containing protein</fullName>
    </recommendedName>
</protein>
<sequence>MGAGLSNLHDAAAKDHVGAVRILLDDEHVDPNLEDKDGWRALHFAAYGGSEKVTALLLDHNADVRATDQGGRTPLHLAALQGRIGVMKQLLDARAPANASDEHGMTPLHKAAVGGRTEAAQLLLNAGASYNARLKDGSTPVHLATWKGHVDTVKLLVSYGASPTAARDDGQTPLHEAAETGNARLAHAFLALGADKSVRNKEGFTAAEVAANAHHADVANLITQFDPRSSGTASASNRDSAFDYTPSPQTRGNSMVHPQLQDAVRQQQQAYRSGGRPTQVQPAASAYYNSSPSAPPAPSNMPSTIPGTPAPDPSPPGKVAYPKVFESSQQHGSNTAPQYYQSHGQAGTTRPQREDLWSANNIGRDASAFEDAQKVPLPGDASGQAAEPGKGMRPRDQFERAVQEKVGGFFGAITGAMQGKQPQKRAQTPQPQDGDWSGQAADDWGASGVNKGAQGTTSNQVPRTEKYDLEPYDDDDYQEDMSPKKSQVDAGPVHNVHEVQRRLAELELSHDRNQGWVRGGTKEDVKVNNRQRELLTQQEREIAHLQAQLDKMQAANRGMDGKPARTAGGSHARSTDGGIPTEYICPITQEVFEDPVIAADGYTYERAPMLAWLQGGHRVSPMTNEDLAHPGLTPNHNLRSAIRQWQGR</sequence>
<dbReference type="AlphaFoldDB" id="A0AAW1NRB4"/>
<dbReference type="Pfam" id="PF04564">
    <property type="entry name" value="U-box"/>
    <property type="match status" value="1"/>
</dbReference>
<feature type="domain" description="U-box" evidence="6">
    <location>
        <begin position="578"/>
        <end position="648"/>
    </location>
</feature>
<comment type="caution">
    <text evidence="7">The sequence shown here is derived from an EMBL/GenBank/DDBJ whole genome shotgun (WGS) entry which is preliminary data.</text>
</comment>
<feature type="compositionally biased region" description="Acidic residues" evidence="5">
    <location>
        <begin position="470"/>
        <end position="479"/>
    </location>
</feature>
<dbReference type="SUPFAM" id="SSF57850">
    <property type="entry name" value="RING/U-box"/>
    <property type="match status" value="1"/>
</dbReference>
<dbReference type="PROSITE" id="PS50088">
    <property type="entry name" value="ANK_REPEAT"/>
    <property type="match status" value="5"/>
</dbReference>
<evidence type="ECO:0000256" key="2">
    <source>
        <dbReference type="ARBA" id="ARBA00023043"/>
    </source>
</evidence>
<dbReference type="SMART" id="SM00248">
    <property type="entry name" value="ANK"/>
    <property type="match status" value="7"/>
</dbReference>
<feature type="compositionally biased region" description="Polar residues" evidence="5">
    <location>
        <begin position="420"/>
        <end position="431"/>
    </location>
</feature>
<dbReference type="PROSITE" id="PS51698">
    <property type="entry name" value="U_BOX"/>
    <property type="match status" value="1"/>
</dbReference>
<dbReference type="SUPFAM" id="SSF48403">
    <property type="entry name" value="Ankyrin repeat"/>
    <property type="match status" value="1"/>
</dbReference>
<dbReference type="Gene3D" id="1.25.40.20">
    <property type="entry name" value="Ankyrin repeat-containing domain"/>
    <property type="match status" value="2"/>
</dbReference>
<dbReference type="PROSITE" id="PS50297">
    <property type="entry name" value="ANK_REP_REGION"/>
    <property type="match status" value="5"/>
</dbReference>
<feature type="compositionally biased region" description="Polar residues" evidence="5">
    <location>
        <begin position="326"/>
        <end position="350"/>
    </location>
</feature>
<feature type="repeat" description="ANK" evidence="3">
    <location>
        <begin position="37"/>
        <end position="69"/>
    </location>
</feature>
<feature type="repeat" description="ANK" evidence="3">
    <location>
        <begin position="70"/>
        <end position="102"/>
    </location>
</feature>
<evidence type="ECO:0000256" key="3">
    <source>
        <dbReference type="PROSITE-ProRule" id="PRU00023"/>
    </source>
</evidence>
<dbReference type="EMBL" id="JALJOQ010000174">
    <property type="protein sequence ID" value="KAK9791598.1"/>
    <property type="molecule type" value="Genomic_DNA"/>
</dbReference>
<feature type="region of interest" description="Disordered" evidence="5">
    <location>
        <begin position="227"/>
        <end position="352"/>
    </location>
</feature>
<evidence type="ECO:0000256" key="5">
    <source>
        <dbReference type="SAM" id="MobiDB-lite"/>
    </source>
</evidence>
<reference evidence="7 8" key="1">
    <citation type="journal article" date="2024" name="Nat. Commun.">
        <title>Phylogenomics reveals the evolutionary origins of lichenization in chlorophyte algae.</title>
        <authorList>
            <person name="Puginier C."/>
            <person name="Libourel C."/>
            <person name="Otte J."/>
            <person name="Skaloud P."/>
            <person name="Haon M."/>
            <person name="Grisel S."/>
            <person name="Petersen M."/>
            <person name="Berrin J.G."/>
            <person name="Delaux P.M."/>
            <person name="Dal Grande F."/>
            <person name="Keller J."/>
        </authorList>
    </citation>
    <scope>NUCLEOTIDE SEQUENCE [LARGE SCALE GENOMIC DNA]</scope>
    <source>
        <strain evidence="7 8">SAG 2036</strain>
    </source>
</reference>
<keyword evidence="8" id="KW-1185">Reference proteome</keyword>
<gene>
    <name evidence="7" type="ORF">WJX73_000497</name>
</gene>
<dbReference type="Pfam" id="PF00023">
    <property type="entry name" value="Ank"/>
    <property type="match status" value="1"/>
</dbReference>
<feature type="coiled-coil region" evidence="4">
    <location>
        <begin position="528"/>
        <end position="555"/>
    </location>
</feature>
<keyword evidence="1" id="KW-0677">Repeat</keyword>
<keyword evidence="2 3" id="KW-0040">ANK repeat</keyword>
<dbReference type="GO" id="GO:0004842">
    <property type="term" value="F:ubiquitin-protein transferase activity"/>
    <property type="evidence" value="ECO:0007669"/>
    <property type="project" value="InterPro"/>
</dbReference>